<reference evidence="2 3" key="2">
    <citation type="submission" date="2018-03" db="EMBL/GenBank/DDBJ databases">
        <authorList>
            <person name="Keele B.F."/>
        </authorList>
    </citation>
    <scope>NUCLEOTIDE SEQUENCE [LARGE SCALE GENOMIC DNA]</scope>
    <source>
        <strain evidence="2 3">D13</strain>
    </source>
</reference>
<name>A0A2P1PXZ6_9GAMM</name>
<dbReference type="Proteomes" id="UP000241074">
    <property type="component" value="Chromosome"/>
</dbReference>
<dbReference type="AlphaFoldDB" id="A0A2P1PXZ6"/>
<evidence type="ECO:0000313" key="2">
    <source>
        <dbReference type="EMBL" id="AVP99700.1"/>
    </source>
</evidence>
<protein>
    <recommendedName>
        <fullName evidence="4">General secretion pathway protein GspN</fullName>
    </recommendedName>
</protein>
<keyword evidence="3" id="KW-1185">Reference proteome</keyword>
<gene>
    <name evidence="2" type="ORF">C7S18_22100</name>
</gene>
<sequence>MSPAKRLTTVLGSIAALLVGVFVAQQFGIGAGFDLAEGDGPKKAKDYLSGLSKEGFKLAEFGTYQELIGRPVFNEDRKPTPIEEPKGPEVKPTDIVDLDVTLTSVIHSKDKKVAIVRDNKSNESMVVRVGMPLEGEQSGWKLVEVEPRKVVFESESGNRKDLELAVNGAAIARAEGSPPPAQQPMNNGAPPPPPPPPPAQQVESDAANQAKAEEIRRRIEERRRQLREEAERMRAQESSQ</sequence>
<accession>A0A2P1PXZ6</accession>
<reference evidence="2 3" key="1">
    <citation type="submission" date="2018-03" db="EMBL/GenBank/DDBJ databases">
        <title>Ahniella affigens gen. nov., sp. nov., a gammaproteobacterium isolated from sandy soil near a stream.</title>
        <authorList>
            <person name="Ko Y."/>
            <person name="Kim J.-H."/>
        </authorList>
    </citation>
    <scope>NUCLEOTIDE SEQUENCE [LARGE SCALE GENOMIC DNA]</scope>
    <source>
        <strain evidence="2 3">D13</strain>
    </source>
</reference>
<organism evidence="2 3">
    <name type="scientific">Ahniella affigens</name>
    <dbReference type="NCBI Taxonomy" id="2021234"/>
    <lineage>
        <taxon>Bacteria</taxon>
        <taxon>Pseudomonadati</taxon>
        <taxon>Pseudomonadota</taxon>
        <taxon>Gammaproteobacteria</taxon>
        <taxon>Lysobacterales</taxon>
        <taxon>Rhodanobacteraceae</taxon>
        <taxon>Ahniella</taxon>
    </lineage>
</organism>
<dbReference type="OrthoDB" id="5951700at2"/>
<proteinExistence type="predicted"/>
<feature type="compositionally biased region" description="Pro residues" evidence="1">
    <location>
        <begin position="189"/>
        <end position="199"/>
    </location>
</feature>
<evidence type="ECO:0000313" key="3">
    <source>
        <dbReference type="Proteomes" id="UP000241074"/>
    </source>
</evidence>
<dbReference type="EMBL" id="CP027860">
    <property type="protein sequence ID" value="AVP99700.1"/>
    <property type="molecule type" value="Genomic_DNA"/>
</dbReference>
<evidence type="ECO:0000256" key="1">
    <source>
        <dbReference type="SAM" id="MobiDB-lite"/>
    </source>
</evidence>
<dbReference type="KEGG" id="xba:C7S18_22100"/>
<evidence type="ECO:0008006" key="4">
    <source>
        <dbReference type="Google" id="ProtNLM"/>
    </source>
</evidence>
<feature type="region of interest" description="Disordered" evidence="1">
    <location>
        <begin position="174"/>
        <end position="214"/>
    </location>
</feature>
<dbReference type="RefSeq" id="WP_106893619.1">
    <property type="nucleotide sequence ID" value="NZ_CP027860.1"/>
</dbReference>